<evidence type="ECO:0000313" key="9">
    <source>
        <dbReference type="Proteomes" id="UP000641152"/>
    </source>
</evidence>
<name>A0ABR9DFW7_9GAMM</name>
<keyword evidence="5 6" id="KW-0408">Iron</keyword>
<dbReference type="InterPro" id="IPR028082">
    <property type="entry name" value="Peripla_BP_I"/>
</dbReference>
<comment type="caution">
    <text evidence="8">The sequence shown here is derived from an EMBL/GenBank/DDBJ whole genome shotgun (WGS) entry which is preliminary data.</text>
</comment>
<keyword evidence="4" id="KW-0732">Signal</keyword>
<organism evidence="8 9">
    <name type="scientific">Methylomonas fluvii</name>
    <dbReference type="NCBI Taxonomy" id="1854564"/>
    <lineage>
        <taxon>Bacteria</taxon>
        <taxon>Pseudomonadati</taxon>
        <taxon>Pseudomonadota</taxon>
        <taxon>Gammaproteobacteria</taxon>
        <taxon>Methylococcales</taxon>
        <taxon>Methylococcaceae</taxon>
        <taxon>Methylomonas</taxon>
    </lineage>
</organism>
<dbReference type="EMBL" id="JACXST010000002">
    <property type="protein sequence ID" value="MBD9361746.1"/>
    <property type="molecule type" value="Genomic_DNA"/>
</dbReference>
<evidence type="ECO:0000256" key="1">
    <source>
        <dbReference type="ARBA" id="ARBA00010062"/>
    </source>
</evidence>
<dbReference type="Proteomes" id="UP000641152">
    <property type="component" value="Unassembled WGS sequence"/>
</dbReference>
<comment type="similarity">
    <text evidence="1">Belongs to the leucine-binding protein family.</text>
</comment>
<dbReference type="Pfam" id="PF13458">
    <property type="entry name" value="Peripla_BP_6"/>
    <property type="match status" value="1"/>
</dbReference>
<dbReference type="InterPro" id="IPR009056">
    <property type="entry name" value="Cyt_c-like_dom"/>
</dbReference>
<keyword evidence="2 6" id="KW-0349">Heme</keyword>
<dbReference type="Pfam" id="PF00034">
    <property type="entry name" value="Cytochrom_C"/>
    <property type="match status" value="1"/>
</dbReference>
<proteinExistence type="inferred from homology"/>
<dbReference type="RefSeq" id="WP_192394522.1">
    <property type="nucleotide sequence ID" value="NZ_CAJHIU010000002.1"/>
</dbReference>
<evidence type="ECO:0000256" key="6">
    <source>
        <dbReference type="PROSITE-ProRule" id="PRU00433"/>
    </source>
</evidence>
<feature type="domain" description="Cytochrome c" evidence="7">
    <location>
        <begin position="38"/>
        <end position="153"/>
    </location>
</feature>
<dbReference type="Gene3D" id="1.10.760.10">
    <property type="entry name" value="Cytochrome c-like domain"/>
    <property type="match status" value="1"/>
</dbReference>
<dbReference type="PANTHER" id="PTHR47235:SF1">
    <property type="entry name" value="BLR6548 PROTEIN"/>
    <property type="match status" value="1"/>
</dbReference>
<evidence type="ECO:0000313" key="8">
    <source>
        <dbReference type="EMBL" id="MBD9361746.1"/>
    </source>
</evidence>
<reference evidence="8 9" key="1">
    <citation type="submission" date="2020-09" db="EMBL/GenBank/DDBJ databases">
        <title>Methylomonas albis sp. nov. and Methylomonas fluvii sp. nov.: Two cold-adapted methanotrophs from the River Elbe and an amended description of Methylovulum psychrotolerans strain Eb1.</title>
        <authorList>
            <person name="Bussmann I.K."/>
            <person name="Klings K.-W."/>
            <person name="Warnstedt J."/>
            <person name="Hoppert M."/>
            <person name="Saborowski A."/>
            <person name="Horn F."/>
            <person name="Liebner S."/>
        </authorList>
    </citation>
    <scope>NUCLEOTIDE SEQUENCE [LARGE SCALE GENOMIC DNA]</scope>
    <source>
        <strain evidence="8 9">EbB</strain>
    </source>
</reference>
<gene>
    <name evidence="8" type="ORF">EBB_14695</name>
</gene>
<dbReference type="InterPro" id="IPR028081">
    <property type="entry name" value="Leu-bd"/>
</dbReference>
<dbReference type="Gene3D" id="3.40.50.2300">
    <property type="match status" value="2"/>
</dbReference>
<dbReference type="SUPFAM" id="SSF46626">
    <property type="entry name" value="Cytochrome c"/>
    <property type="match status" value="1"/>
</dbReference>
<evidence type="ECO:0000256" key="4">
    <source>
        <dbReference type="ARBA" id="ARBA00022729"/>
    </source>
</evidence>
<dbReference type="PROSITE" id="PS51007">
    <property type="entry name" value="CYTC"/>
    <property type="match status" value="1"/>
</dbReference>
<evidence type="ECO:0000256" key="5">
    <source>
        <dbReference type="ARBA" id="ARBA00023004"/>
    </source>
</evidence>
<sequence length="527" mass="58160">MLLEDNRQQGGLGLFGLILFSLLTGIANCVHAQEKLTSSELQGRQLYRRGDPLVVVEVGDTKTQLDGTLFPCANCHGLRGEGKREAGISVPAISAPDLFADSAVRRRYDLKSLKQAIIRGLYPNHRPLSRAMPRYAFTEQQLTRLMAYLQRLGTDVDWDPGIDRAEIRLGTLLPLTGALAETGKLLKATLESCIADLNDRGAIYGRKLTLTALDSGANAEETLLALQNSLLENKVFALVSAYIPVVTADMYRLIEQENLPVISPLSFSPNEDSPLTATFFNFLPSYYDQSRALIEYWIGHVAPKADAEISKLAIVVSDDLQNRKLLPKILTYLKRYPQIELTQSIALHPNQKESVDDLSTLANVQIDAVLFLGNAQEFKHLSPLLADMKNQPVLLSLLELLGGNVLDSPDFSVNKALLATPFAFSKARLDVFRSKLSSQGVELLNPGLQNVACKAVEFVHAGLKQAGKQVSRSSFIDVLKHGNSLNMDFMPALEFSKYSPYGMKGGYVLNIDNKIGYSHRSEWVTVR</sequence>
<dbReference type="PANTHER" id="PTHR47235">
    <property type="entry name" value="BLR6548 PROTEIN"/>
    <property type="match status" value="1"/>
</dbReference>
<dbReference type="InterPro" id="IPR036909">
    <property type="entry name" value="Cyt_c-like_dom_sf"/>
</dbReference>
<accession>A0ABR9DFW7</accession>
<protein>
    <submittedName>
        <fullName evidence="8">ABC transporter substrate-binding protein</fullName>
    </submittedName>
</protein>
<evidence type="ECO:0000256" key="3">
    <source>
        <dbReference type="ARBA" id="ARBA00022723"/>
    </source>
</evidence>
<dbReference type="SUPFAM" id="SSF53822">
    <property type="entry name" value="Periplasmic binding protein-like I"/>
    <property type="match status" value="1"/>
</dbReference>
<evidence type="ECO:0000256" key="2">
    <source>
        <dbReference type="ARBA" id="ARBA00022617"/>
    </source>
</evidence>
<evidence type="ECO:0000259" key="7">
    <source>
        <dbReference type="PROSITE" id="PS51007"/>
    </source>
</evidence>
<keyword evidence="9" id="KW-1185">Reference proteome</keyword>
<keyword evidence="3 6" id="KW-0479">Metal-binding</keyword>